<evidence type="ECO:0000313" key="5">
    <source>
        <dbReference type="Proteomes" id="UP000237819"/>
    </source>
</evidence>
<dbReference type="AlphaFoldDB" id="A0A2S8GUP9"/>
<dbReference type="InterPro" id="IPR015421">
    <property type="entry name" value="PyrdxlP-dep_Trfase_major"/>
</dbReference>
<evidence type="ECO:0000256" key="2">
    <source>
        <dbReference type="ARBA" id="ARBA00022898"/>
    </source>
</evidence>
<dbReference type="OrthoDB" id="9787096at2"/>
<dbReference type="EMBL" id="PUHZ01000001">
    <property type="protein sequence ID" value="PQO48140.1"/>
    <property type="molecule type" value="Genomic_DNA"/>
</dbReference>
<reference evidence="4 5" key="1">
    <citation type="submission" date="2018-02" db="EMBL/GenBank/DDBJ databases">
        <title>Comparative genomes isolates from brazilian mangrove.</title>
        <authorList>
            <person name="Araujo J.E."/>
            <person name="Taketani R.G."/>
            <person name="Silva M.C.P."/>
            <person name="Loureco M.V."/>
            <person name="Andreote F.D."/>
        </authorList>
    </citation>
    <scope>NUCLEOTIDE SEQUENCE [LARGE SCALE GENOMIC DNA]</scope>
    <source>
        <strain evidence="4 5">Nap-Phe MGV</strain>
    </source>
</reference>
<dbReference type="PANTHER" id="PTHR32328">
    <property type="entry name" value="L-SERYL-TRNA(SEC) SELENIUM TRANSFERASE"/>
    <property type="match status" value="1"/>
</dbReference>
<comment type="caution">
    <text evidence="4">The sequence shown here is derived from an EMBL/GenBank/DDBJ whole genome shotgun (WGS) entry which is preliminary data.</text>
</comment>
<dbReference type="GO" id="GO:0004125">
    <property type="term" value="F:L-seryl-tRNA(Sec) selenium transferase activity"/>
    <property type="evidence" value="ECO:0007669"/>
    <property type="project" value="TreeGrafter"/>
</dbReference>
<accession>A0A2S8GUP9</accession>
<dbReference type="PANTHER" id="PTHR32328:SF0">
    <property type="entry name" value="L-SERYL-TRNA(SEC) SELENIUM TRANSFERASE"/>
    <property type="match status" value="1"/>
</dbReference>
<dbReference type="Pfam" id="PF03841">
    <property type="entry name" value="SelA"/>
    <property type="match status" value="1"/>
</dbReference>
<proteinExistence type="inferred from homology"/>
<comment type="cofactor">
    <cofactor evidence="1">
        <name>pyridoxal 5'-phosphate</name>
        <dbReference type="ChEBI" id="CHEBI:597326"/>
    </cofactor>
</comment>
<dbReference type="Gene3D" id="3.90.1150.180">
    <property type="match status" value="1"/>
</dbReference>
<dbReference type="SUPFAM" id="SSF53383">
    <property type="entry name" value="PLP-dependent transferases"/>
    <property type="match status" value="1"/>
</dbReference>
<sequence length="464" mass="50256">MSDSPIHRIPSIAQLMELRPLKDLAHKVSSGAVAAGIRTYLEPYQKMAMEAAPTLPYTSLQGLASEISHWILGKKGQGRPEVINATGHVLGRDFPMGPISEEVVLQAHVRRHEYRLAAAATGFRHEVERLVCELTGAESAIIFKDRDAAIYLLAQHLADFETFVPRAQMSATFDGINLPKILGEVGGVHEIGASNEVDFAELRTALQDKPARLLWLDRSNFDGPGSAAIPATEKAIEALRGGKSECWVDLGIAGLLPDETHAMFSLTSARQAIEAGADVVQVGGGFLLGGPDCAIVLGRKEPLALLRQMALASHLKAGDAALVEMEACLRIHQSGERVDDRLPLLSLLSTPIENLDLRATRLVEQLEISPWIEEATSRPAETLPLPGGVKLATRQVVLQLSEEGREEALEHLRSFPAVAWLDEAEGEIVLDMRTIFPRQDSELVAKFVPEDGPCEGSGVESGEK</sequence>
<name>A0A2S8GUP9_9BACT</name>
<dbReference type="InterPro" id="IPR015424">
    <property type="entry name" value="PyrdxlP-dep_Trfase"/>
</dbReference>
<dbReference type="Gene3D" id="3.40.640.10">
    <property type="entry name" value="Type I PLP-dependent aspartate aminotransferase-like (Major domain)"/>
    <property type="match status" value="1"/>
</dbReference>
<comment type="similarity">
    <text evidence="3">Belongs to the SelA family.</text>
</comment>
<gene>
    <name evidence="4" type="ORF">C5Y93_00215</name>
</gene>
<dbReference type="RefSeq" id="WP_105333371.1">
    <property type="nucleotide sequence ID" value="NZ_PUHZ01000001.1"/>
</dbReference>
<protein>
    <recommendedName>
        <fullName evidence="6">L-seryl-tRNA(Sec) selenium transferase</fullName>
    </recommendedName>
</protein>
<keyword evidence="2" id="KW-0663">Pyridoxal phosphate</keyword>
<evidence type="ECO:0008006" key="6">
    <source>
        <dbReference type="Google" id="ProtNLM"/>
    </source>
</evidence>
<evidence type="ECO:0000256" key="1">
    <source>
        <dbReference type="ARBA" id="ARBA00001933"/>
    </source>
</evidence>
<dbReference type="Proteomes" id="UP000237819">
    <property type="component" value="Unassembled WGS sequence"/>
</dbReference>
<organism evidence="4 5">
    <name type="scientific">Blastopirellula marina</name>
    <dbReference type="NCBI Taxonomy" id="124"/>
    <lineage>
        <taxon>Bacteria</taxon>
        <taxon>Pseudomonadati</taxon>
        <taxon>Planctomycetota</taxon>
        <taxon>Planctomycetia</taxon>
        <taxon>Pirellulales</taxon>
        <taxon>Pirellulaceae</taxon>
        <taxon>Blastopirellula</taxon>
    </lineage>
</organism>
<dbReference type="InterPro" id="IPR018319">
    <property type="entry name" value="SelA-like"/>
</dbReference>
<evidence type="ECO:0000313" key="4">
    <source>
        <dbReference type="EMBL" id="PQO48140.1"/>
    </source>
</evidence>
<evidence type="ECO:0000256" key="3">
    <source>
        <dbReference type="ARBA" id="ARBA00044507"/>
    </source>
</evidence>